<evidence type="ECO:0000256" key="1">
    <source>
        <dbReference type="SAM" id="MobiDB-lite"/>
    </source>
</evidence>
<dbReference type="Proteomes" id="UP000467322">
    <property type="component" value="Unassembled WGS sequence"/>
</dbReference>
<proteinExistence type="predicted"/>
<sequence>MNELNTEFQFASIRRDGLGARIQVLLNAMALSERFGSDFVFDWPDNPNTGSGDTLGPAEKFFTRAFLERHFRPGLADMLEKAGHDLSLSMTSERVDDFLAGRAAPVEWYTAWFQDLRPALKLKDDIYRELFNRIEFAPPIQAAIERANQVPLAKNTRAFHIRAGDVIEKHFRFGGRFGRKVLAFPLAIDLARSARLAGHDVIIFGQDPEVLGLLCDASGGRLAEQLVPNEMQAGPEAWFFEVALMARCEAITTGSFSSFSEMASWIGTVEKVNGYDQFEASAARELILGGTTARAPVRALQKAHAYWALYDVYGAALSHEDAVRALSNAHAHDPINNLYPLSRINETFRRGDNRQAKHALRRFLEDQKDVPRREQGSLLEVLFALSRPMNVQARETSLGGIFQRARTGDPDASLIGALVVQDANSFEEFCRNAARSRFRFRFRQPLEHRRKVLRALPDGLPPAYFRFGRLRRAFGLLPPAGTPTSAPASPPTPPAERPGSVPE</sequence>
<dbReference type="EMBL" id="WTUX01000017">
    <property type="protein sequence ID" value="MZR14195.1"/>
    <property type="molecule type" value="Genomic_DNA"/>
</dbReference>
<accession>A0A845M2D5</accession>
<keyword evidence="3" id="KW-1185">Reference proteome</keyword>
<evidence type="ECO:0000313" key="2">
    <source>
        <dbReference type="EMBL" id="MZR14195.1"/>
    </source>
</evidence>
<dbReference type="AlphaFoldDB" id="A0A845M2D5"/>
<feature type="region of interest" description="Disordered" evidence="1">
    <location>
        <begin position="478"/>
        <end position="503"/>
    </location>
</feature>
<evidence type="ECO:0000313" key="3">
    <source>
        <dbReference type="Proteomes" id="UP000467322"/>
    </source>
</evidence>
<reference evidence="2 3" key="1">
    <citation type="submission" date="2019-12" db="EMBL/GenBank/DDBJ databases">
        <title>Maritimibacter sp. nov. sp. isolated from sea sand.</title>
        <authorList>
            <person name="Kim J."/>
            <person name="Jeong S.E."/>
            <person name="Jung H.S."/>
            <person name="Jeon C.O."/>
        </authorList>
    </citation>
    <scope>NUCLEOTIDE SEQUENCE [LARGE SCALE GENOMIC DNA]</scope>
    <source>
        <strain evidence="2 3">DP07</strain>
    </source>
</reference>
<gene>
    <name evidence="2" type="ORF">GQE99_14325</name>
</gene>
<dbReference type="RefSeq" id="WP_161352309.1">
    <property type="nucleotide sequence ID" value="NZ_WTUX01000017.1"/>
</dbReference>
<organism evidence="2 3">
    <name type="scientific">Maritimibacter harenae</name>
    <dbReference type="NCBI Taxonomy" id="2606218"/>
    <lineage>
        <taxon>Bacteria</taxon>
        <taxon>Pseudomonadati</taxon>
        <taxon>Pseudomonadota</taxon>
        <taxon>Alphaproteobacteria</taxon>
        <taxon>Rhodobacterales</taxon>
        <taxon>Roseobacteraceae</taxon>
        <taxon>Maritimibacter</taxon>
    </lineage>
</organism>
<protein>
    <submittedName>
        <fullName evidence="2">Uncharacterized protein</fullName>
    </submittedName>
</protein>
<comment type="caution">
    <text evidence="2">The sequence shown here is derived from an EMBL/GenBank/DDBJ whole genome shotgun (WGS) entry which is preliminary data.</text>
</comment>
<name>A0A845M2D5_9RHOB</name>
<feature type="compositionally biased region" description="Low complexity" evidence="1">
    <location>
        <begin position="478"/>
        <end position="487"/>
    </location>
</feature>